<dbReference type="EMBL" id="BKZW01000002">
    <property type="protein sequence ID" value="GER90609.1"/>
    <property type="molecule type" value="Genomic_DNA"/>
</dbReference>
<feature type="transmembrane region" description="Helical" evidence="1">
    <location>
        <begin position="217"/>
        <end position="234"/>
    </location>
</feature>
<comment type="caution">
    <text evidence="2">The sequence shown here is derived from an EMBL/GenBank/DDBJ whole genome shotgun (WGS) entry which is preliminary data.</text>
</comment>
<dbReference type="Proteomes" id="UP000326912">
    <property type="component" value="Unassembled WGS sequence"/>
</dbReference>
<dbReference type="InterPro" id="IPR012427">
    <property type="entry name" value="DUF1622"/>
</dbReference>
<dbReference type="Pfam" id="PF07784">
    <property type="entry name" value="DUF1622"/>
    <property type="match status" value="2"/>
</dbReference>
<protein>
    <recommendedName>
        <fullName evidence="4">DUF1622 domain-containing protein</fullName>
    </recommendedName>
</protein>
<evidence type="ECO:0000313" key="2">
    <source>
        <dbReference type="EMBL" id="GER90609.1"/>
    </source>
</evidence>
<feature type="transmembrane region" description="Helical" evidence="1">
    <location>
        <begin position="192"/>
        <end position="211"/>
    </location>
</feature>
<keyword evidence="1" id="KW-0812">Transmembrane</keyword>
<evidence type="ECO:0000313" key="3">
    <source>
        <dbReference type="Proteomes" id="UP000326912"/>
    </source>
</evidence>
<keyword evidence="3" id="KW-1185">Reference proteome</keyword>
<feature type="transmembrane region" description="Helical" evidence="1">
    <location>
        <begin position="156"/>
        <end position="180"/>
    </location>
</feature>
<name>A0A5J4KWV2_9CHLR</name>
<evidence type="ECO:0000256" key="1">
    <source>
        <dbReference type="SAM" id="Phobius"/>
    </source>
</evidence>
<gene>
    <name evidence="2" type="ORF">KDW_47710</name>
</gene>
<sequence length="257" mass="28134">MESLLKLLTGYFASGVEGIAGIIIAFAALQAALQAALVFAGKGRWAGDAQEPQIEAVRLKLGRWLALALEFELGADILRTAIAPTWSEIGQLAAIAAIRTLLNYFLQQEIDRAASRQVATSPPTPAPVTGAASDLLSKGEIKHVPLFISSVFNVSVWSAIIEFLGALLILAYMCFALLTLFRTKDISQARIVVTDGIIAGLSFKLAGTLLRTIELQSWPQILTFLAIFVIRTVLKRFFSWEQHRLQLRRNQTQTVGR</sequence>
<accession>A0A5J4KWV2</accession>
<dbReference type="AlphaFoldDB" id="A0A5J4KWV2"/>
<reference evidence="2 3" key="1">
    <citation type="submission" date="2019-10" db="EMBL/GenBank/DDBJ databases">
        <title>Dictyobacter vulcani sp. nov., within the class Ktedonobacteria, isolated from soil of volcanic Mt. Zao.</title>
        <authorList>
            <person name="Zheng Y."/>
            <person name="Wang C.M."/>
            <person name="Sakai Y."/>
            <person name="Abe K."/>
            <person name="Yokota A."/>
            <person name="Yabe S."/>
        </authorList>
    </citation>
    <scope>NUCLEOTIDE SEQUENCE [LARGE SCALE GENOMIC DNA]</scope>
    <source>
        <strain evidence="2 3">W12</strain>
    </source>
</reference>
<dbReference type="PANTHER" id="PTHR38468:SF1">
    <property type="entry name" value="SLL0939 PROTEIN"/>
    <property type="match status" value="1"/>
</dbReference>
<keyword evidence="1" id="KW-1133">Transmembrane helix</keyword>
<dbReference type="PANTHER" id="PTHR38468">
    <property type="entry name" value="SLL0939 PROTEIN"/>
    <property type="match status" value="1"/>
</dbReference>
<proteinExistence type="predicted"/>
<keyword evidence="1" id="KW-0472">Membrane</keyword>
<dbReference type="RefSeq" id="WP_151758324.1">
    <property type="nucleotide sequence ID" value="NZ_BKZW01000002.1"/>
</dbReference>
<evidence type="ECO:0008006" key="4">
    <source>
        <dbReference type="Google" id="ProtNLM"/>
    </source>
</evidence>
<organism evidence="2 3">
    <name type="scientific">Dictyobacter vulcani</name>
    <dbReference type="NCBI Taxonomy" id="2607529"/>
    <lineage>
        <taxon>Bacteria</taxon>
        <taxon>Bacillati</taxon>
        <taxon>Chloroflexota</taxon>
        <taxon>Ktedonobacteria</taxon>
        <taxon>Ktedonobacterales</taxon>
        <taxon>Dictyobacteraceae</taxon>
        <taxon>Dictyobacter</taxon>
    </lineage>
</organism>